<evidence type="ECO:0000313" key="2">
    <source>
        <dbReference type="Proteomes" id="UP001267426"/>
    </source>
</evidence>
<reference evidence="1 2" key="1">
    <citation type="submission" date="2023-09" db="EMBL/GenBank/DDBJ databases">
        <authorList>
            <person name="Rey-Velasco X."/>
        </authorList>
    </citation>
    <scope>NUCLEOTIDE SEQUENCE [LARGE SCALE GENOMIC DNA]</scope>
    <source>
        <strain evidence="1 2">F394</strain>
    </source>
</reference>
<name>A0ABU3BU84_9BACT</name>
<evidence type="ECO:0000313" key="1">
    <source>
        <dbReference type="EMBL" id="MDT0632721.1"/>
    </source>
</evidence>
<dbReference type="Proteomes" id="UP001267426">
    <property type="component" value="Unassembled WGS sequence"/>
</dbReference>
<proteinExistence type="predicted"/>
<gene>
    <name evidence="1" type="ORF">RM540_13250</name>
</gene>
<protein>
    <submittedName>
        <fullName evidence="1">Uncharacterized protein</fullName>
    </submittedName>
</protein>
<keyword evidence="2" id="KW-1185">Reference proteome</keyword>
<dbReference type="EMBL" id="JAVRHT010000035">
    <property type="protein sequence ID" value="MDT0632721.1"/>
    <property type="molecule type" value="Genomic_DNA"/>
</dbReference>
<accession>A0ABU3BU84</accession>
<organism evidence="1 2">
    <name type="scientific">Rubrivirga litoralis</name>
    <dbReference type="NCBI Taxonomy" id="3075598"/>
    <lineage>
        <taxon>Bacteria</taxon>
        <taxon>Pseudomonadati</taxon>
        <taxon>Rhodothermota</taxon>
        <taxon>Rhodothermia</taxon>
        <taxon>Rhodothermales</taxon>
        <taxon>Rubricoccaceae</taxon>
        <taxon>Rubrivirga</taxon>
    </lineage>
</organism>
<sequence length="94" mass="10050">MPETDPAITPTCAHCGSDAVIPDAFLYPKDSGGGTGTLQLGLHRNPSALMLKQTERTDTRVQVCGDCGFVALFSTDARALWDAHVDRLSREFGA</sequence>
<dbReference type="RefSeq" id="WP_311664878.1">
    <property type="nucleotide sequence ID" value="NZ_JAVRHT010000035.1"/>
</dbReference>
<comment type="caution">
    <text evidence="1">The sequence shown here is derived from an EMBL/GenBank/DDBJ whole genome shotgun (WGS) entry which is preliminary data.</text>
</comment>